<protein>
    <submittedName>
        <fullName evidence="1">Uncharacterized protein</fullName>
    </submittedName>
</protein>
<accession>A0A0A8YVR2</accession>
<reference evidence="1" key="1">
    <citation type="submission" date="2014-09" db="EMBL/GenBank/DDBJ databases">
        <authorList>
            <person name="Magalhaes I.L.F."/>
            <person name="Oliveira U."/>
            <person name="Santos F.R."/>
            <person name="Vidigal T.H.D.A."/>
            <person name="Brescovit A.D."/>
            <person name="Santos A.J."/>
        </authorList>
    </citation>
    <scope>NUCLEOTIDE SEQUENCE</scope>
    <source>
        <tissue evidence="1">Shoot tissue taken approximately 20 cm above the soil surface</tissue>
    </source>
</reference>
<reference evidence="1" key="2">
    <citation type="journal article" date="2015" name="Data Brief">
        <title>Shoot transcriptome of the giant reed, Arundo donax.</title>
        <authorList>
            <person name="Barrero R.A."/>
            <person name="Guerrero F.D."/>
            <person name="Moolhuijzen P."/>
            <person name="Goolsby J.A."/>
            <person name="Tidwell J."/>
            <person name="Bellgard S.E."/>
            <person name="Bellgard M.I."/>
        </authorList>
    </citation>
    <scope>NUCLEOTIDE SEQUENCE</scope>
    <source>
        <tissue evidence="1">Shoot tissue taken approximately 20 cm above the soil surface</tissue>
    </source>
</reference>
<proteinExistence type="predicted"/>
<sequence length="112" mass="12690">MGCSAEQPTRLYRPCLFFLPVACSCYGTPTDVLYKKSELVQLRICGQHARALCRQPAKILFQEHEISSMVDELLSMNSAGLSEDGIKLVKYRVLENAQGFFETPLTFNKCMY</sequence>
<organism evidence="1">
    <name type="scientific">Arundo donax</name>
    <name type="common">Giant reed</name>
    <name type="synonym">Donax arundinaceus</name>
    <dbReference type="NCBI Taxonomy" id="35708"/>
    <lineage>
        <taxon>Eukaryota</taxon>
        <taxon>Viridiplantae</taxon>
        <taxon>Streptophyta</taxon>
        <taxon>Embryophyta</taxon>
        <taxon>Tracheophyta</taxon>
        <taxon>Spermatophyta</taxon>
        <taxon>Magnoliopsida</taxon>
        <taxon>Liliopsida</taxon>
        <taxon>Poales</taxon>
        <taxon>Poaceae</taxon>
        <taxon>PACMAD clade</taxon>
        <taxon>Arundinoideae</taxon>
        <taxon>Arundineae</taxon>
        <taxon>Arundo</taxon>
    </lineage>
</organism>
<dbReference type="EMBL" id="GBRH01271203">
    <property type="protein sequence ID" value="JAD26692.1"/>
    <property type="molecule type" value="Transcribed_RNA"/>
</dbReference>
<name>A0A0A8YVR2_ARUDO</name>
<evidence type="ECO:0000313" key="1">
    <source>
        <dbReference type="EMBL" id="JAD26692.1"/>
    </source>
</evidence>
<dbReference type="AlphaFoldDB" id="A0A0A8YVR2"/>